<dbReference type="RefSeq" id="YP_010086512.1">
    <property type="nucleotide sequence ID" value="NC_055455.1"/>
</dbReference>
<dbReference type="SUPFAM" id="SSF57625">
    <property type="entry name" value="Invertebrate chitin-binding proteins"/>
    <property type="match status" value="1"/>
</dbReference>
<organism evidence="2 3">
    <name type="scientific">Spodoptera exempta nucleopolyhedrovirus</name>
    <dbReference type="NCBI Taxonomy" id="1242863"/>
    <lineage>
        <taxon>Viruses</taxon>
        <taxon>Viruses incertae sedis</taxon>
        <taxon>Naldaviricetes</taxon>
        <taxon>Lefavirales</taxon>
        <taxon>Baculoviridae</taxon>
        <taxon>Alphabaculovirus</taxon>
        <taxon>Alphabaculovirus spexemptae</taxon>
    </lineage>
</organism>
<proteinExistence type="predicted"/>
<name>A0A410S7T0_9ABAC</name>
<evidence type="ECO:0000313" key="3">
    <source>
        <dbReference type="Proteomes" id="UP000503509"/>
    </source>
</evidence>
<accession>A0A410S7T0</accession>
<dbReference type="EMBL" id="MH717816">
    <property type="protein sequence ID" value="QAT90380.1"/>
    <property type="molecule type" value="Genomic_DNA"/>
</dbReference>
<sequence length="90" mass="10350">MKSWLVAVISIILFYVFVVFVNKYSVPNDNMLTRGPTCDTYYFEKDLRQCPSGCEFNFDYQICEPISDDGCTANAQFSSIKSVKRKDEAH</sequence>
<dbReference type="InterPro" id="IPR036508">
    <property type="entry name" value="Chitin-bd_dom_sf"/>
</dbReference>
<dbReference type="GeneID" id="65101750"/>
<keyword evidence="3" id="KW-1185">Reference proteome</keyword>
<evidence type="ECO:0000313" key="2">
    <source>
        <dbReference type="EMBL" id="QAT90380.1"/>
    </source>
</evidence>
<dbReference type="GO" id="GO:0008061">
    <property type="term" value="F:chitin binding"/>
    <property type="evidence" value="ECO:0007669"/>
    <property type="project" value="InterPro"/>
</dbReference>
<feature type="transmembrane region" description="Helical" evidence="1">
    <location>
        <begin position="6"/>
        <end position="24"/>
    </location>
</feature>
<reference evidence="2 3" key="1">
    <citation type="submission" date="2018-08" db="EMBL/GenBank/DDBJ databases">
        <title>Sequence analysis of the African armyworm, Spodoptera exempta nucleopolyhedrovirus.</title>
        <authorList>
            <person name="Escasa S.R."/>
            <person name="Mowery J.D."/>
            <person name="Bauchan G.R."/>
            <person name="Harrison R.L."/>
            <person name="Cory J.S."/>
        </authorList>
    </citation>
    <scope>NUCLEOTIDE SEQUENCE [LARGE SCALE GENOMIC DNA]</scope>
    <source>
        <strain evidence="2 3">244.1</strain>
    </source>
</reference>
<keyword evidence="1" id="KW-0812">Transmembrane</keyword>
<keyword evidence="1" id="KW-1133">Transmembrane helix</keyword>
<dbReference type="KEGG" id="vg:65101750"/>
<protein>
    <submittedName>
        <fullName evidence="2">Uncharacterized protein</fullName>
    </submittedName>
</protein>
<dbReference type="Proteomes" id="UP000503509">
    <property type="component" value="Genome"/>
</dbReference>
<evidence type="ECO:0000256" key="1">
    <source>
        <dbReference type="SAM" id="Phobius"/>
    </source>
</evidence>
<keyword evidence="1" id="KW-0472">Membrane</keyword>